<feature type="region of interest" description="Disordered" evidence="1">
    <location>
        <begin position="117"/>
        <end position="143"/>
    </location>
</feature>
<accession>A0ABQ3ZS28</accession>
<dbReference type="Proteomes" id="UP000603200">
    <property type="component" value="Unassembled WGS sequence"/>
</dbReference>
<organism evidence="2 3">
    <name type="scientific">Winogradskya humida</name>
    <dbReference type="NCBI Taxonomy" id="113566"/>
    <lineage>
        <taxon>Bacteria</taxon>
        <taxon>Bacillati</taxon>
        <taxon>Actinomycetota</taxon>
        <taxon>Actinomycetes</taxon>
        <taxon>Micromonosporales</taxon>
        <taxon>Micromonosporaceae</taxon>
        <taxon>Winogradskya</taxon>
    </lineage>
</organism>
<comment type="caution">
    <text evidence="2">The sequence shown here is derived from an EMBL/GenBank/DDBJ whole genome shotgun (WGS) entry which is preliminary data.</text>
</comment>
<sequence>MQCPGTLPSDPREVGPPQIRCDNAFTDDGNDWNDPEAGPLATPGAGCVFYGYVPVMTYSKGGQFGRLATHVEAAQQSGLPGAYPTGTPLRRLVDTVQKRLNGDTACPRVWVRPEGRSCDEYPPRSTKQGPAQPPTGTARTFAPPNTDWCEIDPAWNVPTGVTGPTGWSSCMLPARENSVGGSLLGGFYRTNRVLDNDPFFIWVQP</sequence>
<proteinExistence type="predicted"/>
<dbReference type="EMBL" id="BOMN01000056">
    <property type="protein sequence ID" value="GIE21293.1"/>
    <property type="molecule type" value="Genomic_DNA"/>
</dbReference>
<evidence type="ECO:0000256" key="1">
    <source>
        <dbReference type="SAM" id="MobiDB-lite"/>
    </source>
</evidence>
<protein>
    <submittedName>
        <fullName evidence="2">Uncharacterized protein</fullName>
    </submittedName>
</protein>
<reference evidence="2 3" key="1">
    <citation type="submission" date="2021-01" db="EMBL/GenBank/DDBJ databases">
        <title>Whole genome shotgun sequence of Actinoplanes humidus NBRC 14915.</title>
        <authorList>
            <person name="Komaki H."/>
            <person name="Tamura T."/>
        </authorList>
    </citation>
    <scope>NUCLEOTIDE SEQUENCE [LARGE SCALE GENOMIC DNA]</scope>
    <source>
        <strain evidence="2 3">NBRC 14915</strain>
    </source>
</reference>
<name>A0ABQ3ZS28_9ACTN</name>
<keyword evidence="3" id="KW-1185">Reference proteome</keyword>
<evidence type="ECO:0000313" key="3">
    <source>
        <dbReference type="Proteomes" id="UP000603200"/>
    </source>
</evidence>
<evidence type="ECO:0000313" key="2">
    <source>
        <dbReference type="EMBL" id="GIE21293.1"/>
    </source>
</evidence>
<feature type="compositionally biased region" description="Polar residues" evidence="1">
    <location>
        <begin position="125"/>
        <end position="138"/>
    </location>
</feature>
<gene>
    <name evidence="2" type="ORF">Ahu01nite_043950</name>
</gene>